<evidence type="ECO:0000313" key="2">
    <source>
        <dbReference type="EMBL" id="RNA20245.1"/>
    </source>
</evidence>
<keyword evidence="3" id="KW-1185">Reference proteome</keyword>
<keyword evidence="1" id="KW-1133">Transmembrane helix</keyword>
<evidence type="ECO:0000256" key="1">
    <source>
        <dbReference type="SAM" id="Phobius"/>
    </source>
</evidence>
<proteinExistence type="predicted"/>
<evidence type="ECO:0000313" key="3">
    <source>
        <dbReference type="Proteomes" id="UP000276133"/>
    </source>
</evidence>
<accession>A0A3M7RAI6</accession>
<organism evidence="2 3">
    <name type="scientific">Brachionus plicatilis</name>
    <name type="common">Marine rotifer</name>
    <name type="synonym">Brachionus muelleri</name>
    <dbReference type="NCBI Taxonomy" id="10195"/>
    <lineage>
        <taxon>Eukaryota</taxon>
        <taxon>Metazoa</taxon>
        <taxon>Spiralia</taxon>
        <taxon>Gnathifera</taxon>
        <taxon>Rotifera</taxon>
        <taxon>Eurotatoria</taxon>
        <taxon>Monogononta</taxon>
        <taxon>Pseudotrocha</taxon>
        <taxon>Ploima</taxon>
        <taxon>Brachionidae</taxon>
        <taxon>Brachionus</taxon>
    </lineage>
</organism>
<feature type="transmembrane region" description="Helical" evidence="1">
    <location>
        <begin position="40"/>
        <end position="58"/>
    </location>
</feature>
<name>A0A3M7RAI6_BRAPC</name>
<gene>
    <name evidence="2" type="ORF">BpHYR1_054045</name>
</gene>
<feature type="non-terminal residue" evidence="2">
    <location>
        <position position="1"/>
    </location>
</feature>
<keyword evidence="1" id="KW-0812">Transmembrane</keyword>
<dbReference type="Proteomes" id="UP000276133">
    <property type="component" value="Unassembled WGS sequence"/>
</dbReference>
<dbReference type="EMBL" id="REGN01003889">
    <property type="protein sequence ID" value="RNA20245.1"/>
    <property type="molecule type" value="Genomic_DNA"/>
</dbReference>
<reference evidence="2 3" key="1">
    <citation type="journal article" date="2018" name="Sci. Rep.">
        <title>Genomic signatures of local adaptation to the degree of environmental predictability in rotifers.</title>
        <authorList>
            <person name="Franch-Gras L."/>
            <person name="Hahn C."/>
            <person name="Garcia-Roger E.M."/>
            <person name="Carmona M.J."/>
            <person name="Serra M."/>
            <person name="Gomez A."/>
        </authorList>
    </citation>
    <scope>NUCLEOTIDE SEQUENCE [LARGE SCALE GENOMIC DNA]</scope>
    <source>
        <strain evidence="2">HYR1</strain>
    </source>
</reference>
<comment type="caution">
    <text evidence="2">The sequence shown here is derived from an EMBL/GenBank/DDBJ whole genome shotgun (WGS) entry which is preliminary data.</text>
</comment>
<protein>
    <submittedName>
        <fullName evidence="2">Uncharacterized protein</fullName>
    </submittedName>
</protein>
<keyword evidence="1" id="KW-0472">Membrane</keyword>
<sequence length="59" mass="7210">KISITNYSVFRIRSITNNQKVVKFIILYYKLQLKYSKPNFIYELSIYFLILSKVHWYIG</sequence>
<dbReference type="AlphaFoldDB" id="A0A3M7RAI6"/>